<protein>
    <recommendedName>
        <fullName evidence="3">Cellulose biosynthesis protein BcsS</fullName>
    </recommendedName>
</protein>
<dbReference type="RefSeq" id="WP_377303135.1">
    <property type="nucleotide sequence ID" value="NZ_JBHSMK010000003.1"/>
</dbReference>
<accession>A0ABW0JJ56</accession>
<reference evidence="2" key="1">
    <citation type="journal article" date="2019" name="Int. J. Syst. Evol. Microbiol.">
        <title>The Global Catalogue of Microorganisms (GCM) 10K type strain sequencing project: providing services to taxonomists for standard genome sequencing and annotation.</title>
        <authorList>
            <consortium name="The Broad Institute Genomics Platform"/>
            <consortium name="The Broad Institute Genome Sequencing Center for Infectious Disease"/>
            <person name="Wu L."/>
            <person name="Ma J."/>
        </authorList>
    </citation>
    <scope>NUCLEOTIDE SEQUENCE [LARGE SCALE GENOMIC DNA]</scope>
    <source>
        <strain evidence="2">JCM 17130</strain>
    </source>
</reference>
<dbReference type="Proteomes" id="UP001596013">
    <property type="component" value="Unassembled WGS sequence"/>
</dbReference>
<dbReference type="EMBL" id="JBHSMK010000003">
    <property type="protein sequence ID" value="MFC5436112.1"/>
    <property type="molecule type" value="Genomic_DNA"/>
</dbReference>
<evidence type="ECO:0000313" key="2">
    <source>
        <dbReference type="Proteomes" id="UP001596013"/>
    </source>
</evidence>
<proteinExistence type="predicted"/>
<evidence type="ECO:0000313" key="1">
    <source>
        <dbReference type="EMBL" id="MFC5436112.1"/>
    </source>
</evidence>
<gene>
    <name evidence="1" type="ORF">ACFPME_06050</name>
</gene>
<sequence>MLHAQSTTFSSTVALSSQLFDRGQAITGHTPILQGAAAWTFPTGWSLGVSAGAAAHSPGRLVEALAQLSRHWSLSSDWQLQASLLYYRYPGTTRYGASDRIETGLGGTYRDVLTVGLSAIYVLGPDGHRPRGAADVNLHWPLAGRFSFSAGTGVAQSLGASYRPRRYGYWRTRGQARTGLTHYGHVGLLWGDGPWRIELDRIFADPATRRQWSYQDASPWVATVSRSF</sequence>
<keyword evidence="2" id="KW-1185">Reference proteome</keyword>
<organism evidence="1 2">
    <name type="scientific">Rhodanobacter umsongensis</name>
    <dbReference type="NCBI Taxonomy" id="633153"/>
    <lineage>
        <taxon>Bacteria</taxon>
        <taxon>Pseudomonadati</taxon>
        <taxon>Pseudomonadota</taxon>
        <taxon>Gammaproteobacteria</taxon>
        <taxon>Lysobacterales</taxon>
        <taxon>Rhodanobacteraceae</taxon>
        <taxon>Rhodanobacter</taxon>
    </lineage>
</organism>
<comment type="caution">
    <text evidence="1">The sequence shown here is derived from an EMBL/GenBank/DDBJ whole genome shotgun (WGS) entry which is preliminary data.</text>
</comment>
<name>A0ABW0JJ56_9GAMM</name>
<evidence type="ECO:0008006" key="3">
    <source>
        <dbReference type="Google" id="ProtNLM"/>
    </source>
</evidence>